<accession>A0A0C3B9L4</accession>
<evidence type="ECO:0000256" key="1">
    <source>
        <dbReference type="SAM" id="MobiDB-lite"/>
    </source>
</evidence>
<keyword evidence="3" id="KW-1185">Reference proteome</keyword>
<proteinExistence type="predicted"/>
<feature type="region of interest" description="Disordered" evidence="1">
    <location>
        <begin position="1"/>
        <end position="83"/>
    </location>
</feature>
<feature type="compositionally biased region" description="Polar residues" evidence="1">
    <location>
        <begin position="52"/>
        <end position="67"/>
    </location>
</feature>
<feature type="compositionally biased region" description="Polar residues" evidence="1">
    <location>
        <begin position="22"/>
        <end position="32"/>
    </location>
</feature>
<dbReference type="EMBL" id="KN824295">
    <property type="protein sequence ID" value="KIM28106.1"/>
    <property type="molecule type" value="Genomic_DNA"/>
</dbReference>
<reference evidence="2 3" key="1">
    <citation type="submission" date="2014-04" db="EMBL/GenBank/DDBJ databases">
        <authorList>
            <consortium name="DOE Joint Genome Institute"/>
            <person name="Kuo A."/>
            <person name="Zuccaro A."/>
            <person name="Kohler A."/>
            <person name="Nagy L.G."/>
            <person name="Floudas D."/>
            <person name="Copeland A."/>
            <person name="Barry K.W."/>
            <person name="Cichocki N."/>
            <person name="Veneault-Fourrey C."/>
            <person name="LaButti K."/>
            <person name="Lindquist E.A."/>
            <person name="Lipzen A."/>
            <person name="Lundell T."/>
            <person name="Morin E."/>
            <person name="Murat C."/>
            <person name="Sun H."/>
            <person name="Tunlid A."/>
            <person name="Henrissat B."/>
            <person name="Grigoriev I.V."/>
            <person name="Hibbett D.S."/>
            <person name="Martin F."/>
            <person name="Nordberg H.P."/>
            <person name="Cantor M.N."/>
            <person name="Hua S.X."/>
        </authorList>
    </citation>
    <scope>NUCLEOTIDE SEQUENCE [LARGE SCALE GENOMIC DNA]</scope>
    <source>
        <strain evidence="2 3">MAFF 305830</strain>
    </source>
</reference>
<dbReference type="HOGENOM" id="CLU_1200434_0_0_1"/>
<evidence type="ECO:0000313" key="2">
    <source>
        <dbReference type="EMBL" id="KIM28106.1"/>
    </source>
</evidence>
<reference evidence="3" key="2">
    <citation type="submission" date="2015-01" db="EMBL/GenBank/DDBJ databases">
        <title>Evolutionary Origins and Diversification of the Mycorrhizal Mutualists.</title>
        <authorList>
            <consortium name="DOE Joint Genome Institute"/>
            <consortium name="Mycorrhizal Genomics Consortium"/>
            <person name="Kohler A."/>
            <person name="Kuo A."/>
            <person name="Nagy L.G."/>
            <person name="Floudas D."/>
            <person name="Copeland A."/>
            <person name="Barry K.W."/>
            <person name="Cichocki N."/>
            <person name="Veneault-Fourrey C."/>
            <person name="LaButti K."/>
            <person name="Lindquist E.A."/>
            <person name="Lipzen A."/>
            <person name="Lundell T."/>
            <person name="Morin E."/>
            <person name="Murat C."/>
            <person name="Riley R."/>
            <person name="Ohm R."/>
            <person name="Sun H."/>
            <person name="Tunlid A."/>
            <person name="Henrissat B."/>
            <person name="Grigoriev I.V."/>
            <person name="Hibbett D.S."/>
            <person name="Martin F."/>
        </authorList>
    </citation>
    <scope>NUCLEOTIDE SEQUENCE [LARGE SCALE GENOMIC DNA]</scope>
    <source>
        <strain evidence="3">MAFF 305830</strain>
    </source>
</reference>
<sequence>MSSSSSKTKENKPAASLERTDNNNAGLSSTQFRPALPTPAPDACEQRELASENRTLLGNKNSSSTPTEHPLADPSSFYRHSSPADRQPSIMFLSVVDSATKRQWAYSLDVIEGFKVINLQAVELDPCWSSWANRLNAIKVTKSITATIWGDLDPLLETQKTIGRLLFMQMNEKNIKIEPGSSLFNSLIQYKENSVLGTVAAHVIQGLNLNPRDAPSVEAQIKVDDLNWVKE</sequence>
<gene>
    <name evidence="2" type="ORF">M408DRAFT_24120</name>
</gene>
<organism evidence="2 3">
    <name type="scientific">Serendipita vermifera MAFF 305830</name>
    <dbReference type="NCBI Taxonomy" id="933852"/>
    <lineage>
        <taxon>Eukaryota</taxon>
        <taxon>Fungi</taxon>
        <taxon>Dikarya</taxon>
        <taxon>Basidiomycota</taxon>
        <taxon>Agaricomycotina</taxon>
        <taxon>Agaricomycetes</taxon>
        <taxon>Sebacinales</taxon>
        <taxon>Serendipitaceae</taxon>
        <taxon>Serendipita</taxon>
    </lineage>
</organism>
<dbReference type="Proteomes" id="UP000054097">
    <property type="component" value="Unassembled WGS sequence"/>
</dbReference>
<dbReference type="AlphaFoldDB" id="A0A0C3B9L4"/>
<protein>
    <submittedName>
        <fullName evidence="2">Uncharacterized protein</fullName>
    </submittedName>
</protein>
<name>A0A0C3B9L4_SERVB</name>
<evidence type="ECO:0000313" key="3">
    <source>
        <dbReference type="Proteomes" id="UP000054097"/>
    </source>
</evidence>